<protein>
    <recommendedName>
        <fullName evidence="3">MSHA biogenesis protein MshA</fullName>
    </recommendedName>
</protein>
<dbReference type="RefSeq" id="WP_086962831.1">
    <property type="nucleotide sequence ID" value="NZ_CP021376.1"/>
</dbReference>
<accession>A0A1Y0CWL0</accession>
<evidence type="ECO:0000313" key="1">
    <source>
        <dbReference type="EMBL" id="ART79245.1"/>
    </source>
</evidence>
<sequence>MKKAAGFTLIELVIVIVILGILGAVAAPKFLNLQGDAYGANLQAVKSSLESASTLVNAKAILAGKDKTGEELAEGESGVNKVVKITHGYPAADVESIKNILDIKADAGQDYVVENNTDNSAVYIYPSARAAADDAEENVIENCSVKYEAPENFGDRPTITINKTGC</sequence>
<gene>
    <name evidence="1" type="ORF">CBP12_03030</name>
</gene>
<dbReference type="Proteomes" id="UP000243793">
    <property type="component" value="Chromosome"/>
</dbReference>
<dbReference type="OrthoDB" id="5902365at2"/>
<dbReference type="AlphaFoldDB" id="A0A1Y0CWL0"/>
<dbReference type="KEGG" id="ocm:CBP12_03030"/>
<dbReference type="InterPro" id="IPR012902">
    <property type="entry name" value="N_methyl_site"/>
</dbReference>
<evidence type="ECO:0008006" key="3">
    <source>
        <dbReference type="Google" id="ProtNLM"/>
    </source>
</evidence>
<dbReference type="SUPFAM" id="SSF54523">
    <property type="entry name" value="Pili subunits"/>
    <property type="match status" value="1"/>
</dbReference>
<reference evidence="2" key="1">
    <citation type="submission" date="2017-05" db="EMBL/GenBank/DDBJ databases">
        <authorList>
            <person name="Sung H."/>
        </authorList>
    </citation>
    <scope>NUCLEOTIDE SEQUENCE [LARGE SCALE GENOMIC DNA]</scope>
    <source>
        <strain evidence="2">AMac2203</strain>
    </source>
</reference>
<dbReference type="Pfam" id="PF07963">
    <property type="entry name" value="N_methyl"/>
    <property type="match status" value="1"/>
</dbReference>
<dbReference type="PROSITE" id="PS00409">
    <property type="entry name" value="PROKAR_NTER_METHYL"/>
    <property type="match status" value="1"/>
</dbReference>
<dbReference type="NCBIfam" id="TIGR02532">
    <property type="entry name" value="IV_pilin_GFxxxE"/>
    <property type="match status" value="1"/>
</dbReference>
<name>A0A1Y0CWL0_9GAMM</name>
<proteinExistence type="predicted"/>
<dbReference type="InterPro" id="IPR045584">
    <property type="entry name" value="Pilin-like"/>
</dbReference>
<dbReference type="EMBL" id="CP021376">
    <property type="protein sequence ID" value="ART79245.1"/>
    <property type="molecule type" value="Genomic_DNA"/>
</dbReference>
<organism evidence="1 2">
    <name type="scientific">Oceanisphaera avium</name>
    <dbReference type="NCBI Taxonomy" id="1903694"/>
    <lineage>
        <taxon>Bacteria</taxon>
        <taxon>Pseudomonadati</taxon>
        <taxon>Pseudomonadota</taxon>
        <taxon>Gammaproteobacteria</taxon>
        <taxon>Aeromonadales</taxon>
        <taxon>Aeromonadaceae</taxon>
        <taxon>Oceanisphaera</taxon>
    </lineage>
</organism>
<evidence type="ECO:0000313" key="2">
    <source>
        <dbReference type="Proteomes" id="UP000243793"/>
    </source>
</evidence>
<dbReference type="Gene3D" id="3.30.700.10">
    <property type="entry name" value="Glycoprotein, Type 4 Pilin"/>
    <property type="match status" value="1"/>
</dbReference>
<keyword evidence="2" id="KW-1185">Reference proteome</keyword>